<evidence type="ECO:0000313" key="4">
    <source>
        <dbReference type="Proteomes" id="UP000178393"/>
    </source>
</evidence>
<dbReference type="Pfam" id="PF12229">
    <property type="entry name" value="PG_binding_4"/>
    <property type="match status" value="2"/>
</dbReference>
<dbReference type="InterPro" id="IPR022029">
    <property type="entry name" value="YoaR-like_PG-bd"/>
</dbReference>
<keyword evidence="1" id="KW-0812">Transmembrane</keyword>
<dbReference type="PANTHER" id="PTHR35788">
    <property type="entry name" value="EXPORTED PROTEIN-RELATED"/>
    <property type="match status" value="1"/>
</dbReference>
<proteinExistence type="predicted"/>
<protein>
    <recommendedName>
        <fullName evidence="2">YoaR-like putative peptidoglycan binding domain-containing protein</fullName>
    </recommendedName>
</protein>
<organism evidence="3 4">
    <name type="scientific">Candidatus Curtissbacteria bacterium RIFCSPHIGHO2_12_41_11</name>
    <dbReference type="NCBI Taxonomy" id="1797718"/>
    <lineage>
        <taxon>Bacteria</taxon>
        <taxon>Candidatus Curtissiibacteriota</taxon>
    </lineage>
</organism>
<gene>
    <name evidence="3" type="ORF">A2W45_03495</name>
</gene>
<sequence>MQALSKKTLTALVIILGTFFVILFGTLNYYFVNRTAPNVRIGNVSLANKKISDSHELIAAETNIFSHSPVIFYIEGVTVESDLQSLGIKMNEGETLEIVKRLGKSPDSWKNVVFWLESLFISRQISPQYSLDISKFTETTGAILSEFETQYQDAAITFKNGAFEIQKEQTGIVINREKMANDIKKNIQSLSNSPVNLQMVSAEPAIKTSQAQRVLEKITDFEKRNIALVNNNQKWQISGKNLADMLEFQPENQLAAPYIKVSLVSDAFVIKSTRLAIDPEPQLRVILSSNKIDAFVESISEAIDIKTINAKLRFEGGKVVEFTPAQDGQELDIAKTNKLIYESLFDSDQDFAKTITITLPVSTTRAKVEGDGVGNLGIRELVGRGISYFSGSIANRIHNISLGAGRISGTIVAPGEVFSFNNSVGEVSAATGYRQAYVISSGKTVLDDGGGICQVSTTVFRAALDAGLPIVKRTAHSYRVGYYEQGGYKPGIDATVFAPAVDFQFKNDTEHHVLVQTVVDRANAKLQVDFYGTGDDRKVEISQPVVSNITPAPADRYQDDPTLPKGTVKQVDFSAQGAISVFTRKVYKGDKLLIDDVFKSNYRPWQAVFLVGTG</sequence>
<dbReference type="PANTHER" id="PTHR35788:SF1">
    <property type="entry name" value="EXPORTED PROTEIN"/>
    <property type="match status" value="1"/>
</dbReference>
<feature type="domain" description="YoaR-like putative peptidoglycan binding" evidence="2">
    <location>
        <begin position="82"/>
        <end position="192"/>
    </location>
</feature>
<accession>A0A1F5H2S0</accession>
<evidence type="ECO:0000313" key="3">
    <source>
        <dbReference type="EMBL" id="OGD98446.1"/>
    </source>
</evidence>
<dbReference type="InterPro" id="IPR007391">
    <property type="entry name" value="Vancomycin_resist_VanW"/>
</dbReference>
<comment type="caution">
    <text evidence="3">The sequence shown here is derived from an EMBL/GenBank/DDBJ whole genome shotgun (WGS) entry which is preliminary data.</text>
</comment>
<keyword evidence="1" id="KW-0472">Membrane</keyword>
<dbReference type="InterPro" id="IPR052913">
    <property type="entry name" value="Glycopeptide_resist_protein"/>
</dbReference>
<keyword evidence="1" id="KW-1133">Transmembrane helix</keyword>
<dbReference type="Pfam" id="PF04294">
    <property type="entry name" value="VanW"/>
    <property type="match status" value="1"/>
</dbReference>
<feature type="transmembrane region" description="Helical" evidence="1">
    <location>
        <begin position="12"/>
        <end position="31"/>
    </location>
</feature>
<feature type="domain" description="YoaR-like putative peptidoglycan binding" evidence="2">
    <location>
        <begin position="279"/>
        <end position="350"/>
    </location>
</feature>
<name>A0A1F5H2S0_9BACT</name>
<dbReference type="EMBL" id="MFBH01000047">
    <property type="protein sequence ID" value="OGD98446.1"/>
    <property type="molecule type" value="Genomic_DNA"/>
</dbReference>
<dbReference type="Proteomes" id="UP000178393">
    <property type="component" value="Unassembled WGS sequence"/>
</dbReference>
<reference evidence="3 4" key="1">
    <citation type="journal article" date="2016" name="Nat. Commun.">
        <title>Thousands of microbial genomes shed light on interconnected biogeochemical processes in an aquifer system.</title>
        <authorList>
            <person name="Anantharaman K."/>
            <person name="Brown C.T."/>
            <person name="Hug L.A."/>
            <person name="Sharon I."/>
            <person name="Castelle C.J."/>
            <person name="Probst A.J."/>
            <person name="Thomas B.C."/>
            <person name="Singh A."/>
            <person name="Wilkins M.J."/>
            <person name="Karaoz U."/>
            <person name="Brodie E.L."/>
            <person name="Williams K.H."/>
            <person name="Hubbard S.S."/>
            <person name="Banfield J.F."/>
        </authorList>
    </citation>
    <scope>NUCLEOTIDE SEQUENCE [LARGE SCALE GENOMIC DNA]</scope>
</reference>
<evidence type="ECO:0000256" key="1">
    <source>
        <dbReference type="SAM" id="Phobius"/>
    </source>
</evidence>
<dbReference type="AlphaFoldDB" id="A0A1F5H2S0"/>
<evidence type="ECO:0000259" key="2">
    <source>
        <dbReference type="Pfam" id="PF12229"/>
    </source>
</evidence>